<dbReference type="OrthoDB" id="6730379at2759"/>
<keyword evidence="9" id="KW-1185">Reference proteome</keyword>
<evidence type="ECO:0000256" key="3">
    <source>
        <dbReference type="ARBA" id="ARBA00022692"/>
    </source>
</evidence>
<feature type="non-terminal residue" evidence="8">
    <location>
        <position position="1"/>
    </location>
</feature>
<dbReference type="PANTHER" id="PTHR43791:SF63">
    <property type="entry name" value="HIGH AFFINITY CYSTEINE TRANSPORTER"/>
    <property type="match status" value="1"/>
</dbReference>
<evidence type="ECO:0000256" key="6">
    <source>
        <dbReference type="SAM" id="MobiDB-lite"/>
    </source>
</evidence>
<evidence type="ECO:0000256" key="1">
    <source>
        <dbReference type="ARBA" id="ARBA00004141"/>
    </source>
</evidence>
<evidence type="ECO:0008006" key="10">
    <source>
        <dbReference type="Google" id="ProtNLM"/>
    </source>
</evidence>
<feature type="region of interest" description="Disordered" evidence="6">
    <location>
        <begin position="1"/>
        <end position="28"/>
    </location>
</feature>
<gene>
    <name evidence="8" type="ORF">PHLCEN_2v12040</name>
</gene>
<comment type="caution">
    <text evidence="8">The sequence shown here is derived from an EMBL/GenBank/DDBJ whole genome shotgun (WGS) entry which is preliminary data.</text>
</comment>
<keyword evidence="3 7" id="KW-0812">Transmembrane</keyword>
<feature type="transmembrane region" description="Helical" evidence="7">
    <location>
        <begin position="125"/>
        <end position="145"/>
    </location>
</feature>
<protein>
    <recommendedName>
        <fullName evidence="10">MFS general substrate transporter</fullName>
    </recommendedName>
</protein>
<keyword evidence="5 7" id="KW-0472">Membrane</keyword>
<evidence type="ECO:0000256" key="7">
    <source>
        <dbReference type="SAM" id="Phobius"/>
    </source>
</evidence>
<dbReference type="PANTHER" id="PTHR43791">
    <property type="entry name" value="PERMEASE-RELATED"/>
    <property type="match status" value="1"/>
</dbReference>
<dbReference type="Pfam" id="PF07690">
    <property type="entry name" value="MFS_1"/>
    <property type="match status" value="1"/>
</dbReference>
<comment type="subcellular location">
    <subcellularLocation>
        <location evidence="1">Membrane</location>
        <topology evidence="1">Multi-pass membrane protein</topology>
    </subcellularLocation>
</comment>
<proteinExistence type="predicted"/>
<keyword evidence="4 7" id="KW-1133">Transmembrane helix</keyword>
<evidence type="ECO:0000313" key="9">
    <source>
        <dbReference type="Proteomes" id="UP000186601"/>
    </source>
</evidence>
<organism evidence="8 9">
    <name type="scientific">Hermanssonia centrifuga</name>
    <dbReference type="NCBI Taxonomy" id="98765"/>
    <lineage>
        <taxon>Eukaryota</taxon>
        <taxon>Fungi</taxon>
        <taxon>Dikarya</taxon>
        <taxon>Basidiomycota</taxon>
        <taxon>Agaricomycotina</taxon>
        <taxon>Agaricomycetes</taxon>
        <taxon>Polyporales</taxon>
        <taxon>Meruliaceae</taxon>
        <taxon>Hermanssonia</taxon>
    </lineage>
</organism>
<dbReference type="InterPro" id="IPR036259">
    <property type="entry name" value="MFS_trans_sf"/>
</dbReference>
<feature type="transmembrane region" description="Helical" evidence="7">
    <location>
        <begin position="228"/>
        <end position="250"/>
    </location>
</feature>
<feature type="transmembrane region" description="Helical" evidence="7">
    <location>
        <begin position="295"/>
        <end position="314"/>
    </location>
</feature>
<keyword evidence="2" id="KW-0813">Transport</keyword>
<accession>A0A2R6NI99</accession>
<reference evidence="8 9" key="1">
    <citation type="submission" date="2018-02" db="EMBL/GenBank/DDBJ databases">
        <title>Genome sequence of the basidiomycete white-rot fungus Phlebia centrifuga.</title>
        <authorList>
            <person name="Granchi Z."/>
            <person name="Peng M."/>
            <person name="de Vries R.P."/>
            <person name="Hilden K."/>
            <person name="Makela M.R."/>
            <person name="Grigoriev I."/>
            <person name="Riley R."/>
        </authorList>
    </citation>
    <scope>NUCLEOTIDE SEQUENCE [LARGE SCALE GENOMIC DNA]</scope>
    <source>
        <strain evidence="8 9">FBCC195</strain>
    </source>
</reference>
<name>A0A2R6NI99_9APHY</name>
<feature type="transmembrane region" description="Helical" evidence="7">
    <location>
        <begin position="262"/>
        <end position="283"/>
    </location>
</feature>
<dbReference type="AlphaFoldDB" id="A0A2R6NI99"/>
<dbReference type="STRING" id="98765.A0A2R6NI99"/>
<dbReference type="EMBL" id="MLYV02001220">
    <property type="protein sequence ID" value="PSR72089.1"/>
    <property type="molecule type" value="Genomic_DNA"/>
</dbReference>
<feature type="transmembrane region" description="Helical" evidence="7">
    <location>
        <begin position="157"/>
        <end position="179"/>
    </location>
</feature>
<dbReference type="GO" id="GO:0022857">
    <property type="term" value="F:transmembrane transporter activity"/>
    <property type="evidence" value="ECO:0007669"/>
    <property type="project" value="InterPro"/>
</dbReference>
<evidence type="ECO:0000256" key="5">
    <source>
        <dbReference type="ARBA" id="ARBA00023136"/>
    </source>
</evidence>
<feature type="transmembrane region" description="Helical" evidence="7">
    <location>
        <begin position="320"/>
        <end position="341"/>
    </location>
</feature>
<dbReference type="SUPFAM" id="SSF103473">
    <property type="entry name" value="MFS general substrate transporter"/>
    <property type="match status" value="1"/>
</dbReference>
<dbReference type="Gene3D" id="1.20.1250.20">
    <property type="entry name" value="MFS general substrate transporter like domains"/>
    <property type="match status" value="1"/>
</dbReference>
<evidence type="ECO:0000256" key="4">
    <source>
        <dbReference type="ARBA" id="ARBA00022989"/>
    </source>
</evidence>
<evidence type="ECO:0000256" key="2">
    <source>
        <dbReference type="ARBA" id="ARBA00022448"/>
    </source>
</evidence>
<dbReference type="Proteomes" id="UP000186601">
    <property type="component" value="Unassembled WGS sequence"/>
</dbReference>
<feature type="transmembrane region" description="Helical" evidence="7">
    <location>
        <begin position="385"/>
        <end position="406"/>
    </location>
</feature>
<evidence type="ECO:0000313" key="8">
    <source>
        <dbReference type="EMBL" id="PSR72089.1"/>
    </source>
</evidence>
<dbReference type="InterPro" id="IPR011701">
    <property type="entry name" value="MFS"/>
</dbReference>
<dbReference type="GO" id="GO:0016020">
    <property type="term" value="C:membrane"/>
    <property type="evidence" value="ECO:0007669"/>
    <property type="project" value="UniProtKB-SubCell"/>
</dbReference>
<feature type="transmembrane region" description="Helical" evidence="7">
    <location>
        <begin position="353"/>
        <end position="373"/>
    </location>
</feature>
<sequence length="470" mass="52851">SPDIVSFKGTFSTKHHPPETSHSGSFIEKASTHDSGSIDVVHGELKSLDVGLALVADRSEDADLSPQESKRLRRKIDWHLLPMLFLIYTVVLRFLLGASEGSMTAGLMLVCSMFYTRTEIGERLGWTFQCNGLAVIISGFLQFGIAHTSPSLKPQQWQWLMLTTALITFMPFLLFLLFFPNNPTNAWFLSEEERIRAVKRVKENQNGIETKVWKRYQAAETIKDPKTWVMAFMAGFTAMIGGVGVQYALIIKNFGFTQLQTALRGIPGGVAQIIAILLGCYALRRLPNSRAWISIISWIPSILGCLIEICVPIENRVAHLVGIYLLFSGGSPAFIMSMSWVTSAVSGHTKKTTTAALFLTFYALGQTLSTQFWLSKYAPRDRTPFGITLMSHLASILCTLLFRFLLVRENRRRDRMREDARTSGVGVGRFEEWAWVETVDGDHGSVRRRKVDKTYLDLTDGENLSFRYVL</sequence>